<dbReference type="OrthoDB" id="9801453at2"/>
<dbReference type="Pfam" id="PF12645">
    <property type="entry name" value="HTH_16"/>
    <property type="match status" value="1"/>
</dbReference>
<evidence type="ECO:0000259" key="1">
    <source>
        <dbReference type="Pfam" id="PF12645"/>
    </source>
</evidence>
<sequence length="76" mass="8854">MQKDSRKNEERLLPFETIKAATEGDVDAMDKILKHYKPYIVKLSIRTDGDKSYIDEDLREHLEAKLIAKTLEFETA</sequence>
<reference evidence="2 3" key="1">
    <citation type="submission" date="2015-09" db="EMBL/GenBank/DDBJ databases">
        <authorList>
            <consortium name="Pathogen Informatics"/>
        </authorList>
    </citation>
    <scope>NUCLEOTIDE SEQUENCE [LARGE SCALE GENOMIC DNA]</scope>
    <source>
        <strain evidence="2 3">2789STDY5834966</strain>
    </source>
</reference>
<dbReference type="InterPro" id="IPR024760">
    <property type="entry name" value="HTH_dom_conjug_TS-like"/>
</dbReference>
<gene>
    <name evidence="2" type="ORF">ERS852578_01629</name>
</gene>
<evidence type="ECO:0000313" key="2">
    <source>
        <dbReference type="EMBL" id="CUN01206.1"/>
    </source>
</evidence>
<name>A0A173TGB2_9FIRM</name>
<dbReference type="EMBL" id="CYYC01000018">
    <property type="protein sequence ID" value="CUN01206.1"/>
    <property type="molecule type" value="Genomic_DNA"/>
</dbReference>
<feature type="domain" description="Helix-turn-helix conjugative transposon-like" evidence="1">
    <location>
        <begin position="15"/>
        <end position="74"/>
    </location>
</feature>
<accession>A0A173TGB2</accession>
<organism evidence="2 3">
    <name type="scientific">Anaerobutyricum hallii</name>
    <dbReference type="NCBI Taxonomy" id="39488"/>
    <lineage>
        <taxon>Bacteria</taxon>
        <taxon>Bacillati</taxon>
        <taxon>Bacillota</taxon>
        <taxon>Clostridia</taxon>
        <taxon>Lachnospirales</taxon>
        <taxon>Lachnospiraceae</taxon>
        <taxon>Anaerobutyricum</taxon>
    </lineage>
</organism>
<dbReference type="AlphaFoldDB" id="A0A173TGB2"/>
<evidence type="ECO:0000313" key="3">
    <source>
        <dbReference type="Proteomes" id="UP000095390"/>
    </source>
</evidence>
<dbReference type="Proteomes" id="UP000095390">
    <property type="component" value="Unassembled WGS sequence"/>
</dbReference>
<dbReference type="RefSeq" id="WP_055182906.1">
    <property type="nucleotide sequence ID" value="NZ_CYYC01000018.1"/>
</dbReference>
<protein>
    <submittedName>
        <fullName evidence="2">Helix-turn-helix domain</fullName>
    </submittedName>
</protein>
<proteinExistence type="predicted"/>